<feature type="transmembrane region" description="Helical" evidence="4">
    <location>
        <begin position="132"/>
        <end position="157"/>
    </location>
</feature>
<reference evidence="6 7" key="1">
    <citation type="submission" date="2017-11" db="EMBL/GenBank/DDBJ databases">
        <title>Reclassification of Bisgaard taxon 5 as Caviibacterium pharyngocola gen. nov., sp. nov.</title>
        <authorList>
            <person name="Christensen H."/>
        </authorList>
    </citation>
    <scope>NUCLEOTIDE SEQUENCE [LARGE SCALE GENOMIC DNA]</scope>
    <source>
        <strain evidence="6 7">7_3</strain>
    </source>
</reference>
<feature type="domain" description="Major facilitator superfamily (MFS) profile" evidence="5">
    <location>
        <begin position="7"/>
        <end position="383"/>
    </location>
</feature>
<feature type="transmembrane region" description="Helical" evidence="4">
    <location>
        <begin position="247"/>
        <end position="267"/>
    </location>
</feature>
<accession>A0A2M8RUC6</accession>
<feature type="transmembrane region" description="Helical" evidence="4">
    <location>
        <begin position="68"/>
        <end position="88"/>
    </location>
</feature>
<name>A0A2M8RUC6_9PAST</name>
<feature type="transmembrane region" description="Helical" evidence="4">
    <location>
        <begin position="12"/>
        <end position="34"/>
    </location>
</feature>
<keyword evidence="3 4" id="KW-0472">Membrane</keyword>
<dbReference type="AlphaFoldDB" id="A0A2M8RUC6"/>
<dbReference type="InterPro" id="IPR011701">
    <property type="entry name" value="MFS"/>
</dbReference>
<evidence type="ECO:0000256" key="2">
    <source>
        <dbReference type="ARBA" id="ARBA00022989"/>
    </source>
</evidence>
<feature type="transmembrane region" description="Helical" evidence="4">
    <location>
        <begin position="40"/>
        <end position="61"/>
    </location>
</feature>
<protein>
    <submittedName>
        <fullName evidence="6">MFS transporter</fullName>
    </submittedName>
</protein>
<dbReference type="PROSITE" id="PS50850">
    <property type="entry name" value="MFS"/>
    <property type="match status" value="1"/>
</dbReference>
<comment type="caution">
    <text evidence="6">The sequence shown here is derived from an EMBL/GenBank/DDBJ whole genome shotgun (WGS) entry which is preliminary data.</text>
</comment>
<feature type="transmembrane region" description="Helical" evidence="4">
    <location>
        <begin position="331"/>
        <end position="351"/>
    </location>
</feature>
<feature type="transmembrane region" description="Helical" evidence="4">
    <location>
        <begin position="357"/>
        <end position="379"/>
    </location>
</feature>
<evidence type="ECO:0000313" key="7">
    <source>
        <dbReference type="Proteomes" id="UP000230282"/>
    </source>
</evidence>
<evidence type="ECO:0000256" key="1">
    <source>
        <dbReference type="ARBA" id="ARBA00022692"/>
    </source>
</evidence>
<feature type="transmembrane region" description="Helical" evidence="4">
    <location>
        <begin position="298"/>
        <end position="319"/>
    </location>
</feature>
<dbReference type="SUPFAM" id="SSF103473">
    <property type="entry name" value="MFS general substrate transporter"/>
    <property type="match status" value="1"/>
</dbReference>
<dbReference type="InterPro" id="IPR036259">
    <property type="entry name" value="MFS_trans_sf"/>
</dbReference>
<feature type="transmembrane region" description="Helical" evidence="4">
    <location>
        <begin position="209"/>
        <end position="235"/>
    </location>
</feature>
<dbReference type="Gene3D" id="1.20.1250.20">
    <property type="entry name" value="MFS general substrate transporter like domains"/>
    <property type="match status" value="2"/>
</dbReference>
<keyword evidence="1 4" id="KW-0812">Transmembrane</keyword>
<dbReference type="PANTHER" id="PTHR43129:SF1">
    <property type="entry name" value="FOSMIDOMYCIN RESISTANCE PROTEIN"/>
    <property type="match status" value="1"/>
</dbReference>
<feature type="transmembrane region" description="Helical" evidence="4">
    <location>
        <begin position="94"/>
        <end position="111"/>
    </location>
</feature>
<dbReference type="GO" id="GO:0022857">
    <property type="term" value="F:transmembrane transporter activity"/>
    <property type="evidence" value="ECO:0007669"/>
    <property type="project" value="InterPro"/>
</dbReference>
<proteinExistence type="predicted"/>
<dbReference type="CDD" id="cd17478">
    <property type="entry name" value="MFS_FsR"/>
    <property type="match status" value="1"/>
</dbReference>
<dbReference type="Proteomes" id="UP000230282">
    <property type="component" value="Unassembled WGS sequence"/>
</dbReference>
<organism evidence="6 7">
    <name type="scientific">Caviibacterium pharyngocola</name>
    <dbReference type="NCBI Taxonomy" id="28159"/>
    <lineage>
        <taxon>Bacteria</taxon>
        <taxon>Pseudomonadati</taxon>
        <taxon>Pseudomonadota</taxon>
        <taxon>Gammaproteobacteria</taxon>
        <taxon>Pasteurellales</taxon>
        <taxon>Pasteurellaceae</taxon>
        <taxon>Caviibacterium</taxon>
    </lineage>
</organism>
<dbReference type="Pfam" id="PF07690">
    <property type="entry name" value="MFS_1"/>
    <property type="match status" value="1"/>
</dbReference>
<gene>
    <name evidence="6" type="ORF">CVP04_09155</name>
</gene>
<dbReference type="PANTHER" id="PTHR43129">
    <property type="entry name" value="FOSMIDOMYCIN RESISTANCE PROTEIN"/>
    <property type="match status" value="1"/>
</dbReference>
<dbReference type="EMBL" id="PHGZ01000020">
    <property type="protein sequence ID" value="PJG82490.1"/>
    <property type="molecule type" value="Genomic_DNA"/>
</dbReference>
<dbReference type="RefSeq" id="WP_100297202.1">
    <property type="nucleotide sequence ID" value="NZ_PHGZ01000020.1"/>
</dbReference>
<sequence>MSNQKIYQYLMAFGHFCSDINQTALTALLPFLIAIHHYDYTTAAMLVLVANMVSSVVQPLFGHLADKFNWVWIVPVGLLLAGGGIAATGYTSDFWQLCLAVMISGIGIAMFHPQAAKLVNLASGLHNRGTALSIFAFGGSTGAAMGPILITASIALFGVQGTLTFLLIELLACLMIGRYYRALTELNGGSIKAKQANAQATQQDQWGAFSVLCVVMFGRSIIYYGLNTFLALYWINVLGTTETVGNTMLSIYYTIGAICTLFGGKLADKFGARNVLKCGFAVLFPSIALLAMTGNELFASALLLPMGAAIHIVYSPTVVLGQQYLPNRIGFASGITLGLAISIGGITAPILGKIADIYGLTTALYSVALVPLVGAFLLAKPKD</sequence>
<evidence type="ECO:0000256" key="3">
    <source>
        <dbReference type="ARBA" id="ARBA00023136"/>
    </source>
</evidence>
<dbReference type="InterPro" id="IPR020846">
    <property type="entry name" value="MFS_dom"/>
</dbReference>
<dbReference type="GO" id="GO:0005886">
    <property type="term" value="C:plasma membrane"/>
    <property type="evidence" value="ECO:0007669"/>
    <property type="project" value="TreeGrafter"/>
</dbReference>
<evidence type="ECO:0000313" key="6">
    <source>
        <dbReference type="EMBL" id="PJG82490.1"/>
    </source>
</evidence>
<keyword evidence="7" id="KW-1185">Reference proteome</keyword>
<evidence type="ECO:0000259" key="5">
    <source>
        <dbReference type="PROSITE" id="PS50850"/>
    </source>
</evidence>
<dbReference type="OrthoDB" id="9770492at2"/>
<feature type="transmembrane region" description="Helical" evidence="4">
    <location>
        <begin position="274"/>
        <end position="292"/>
    </location>
</feature>
<evidence type="ECO:0000256" key="4">
    <source>
        <dbReference type="SAM" id="Phobius"/>
    </source>
</evidence>
<feature type="transmembrane region" description="Helical" evidence="4">
    <location>
        <begin position="163"/>
        <end position="180"/>
    </location>
</feature>
<keyword evidence="2 4" id="KW-1133">Transmembrane helix</keyword>